<evidence type="ECO:0000313" key="3">
    <source>
        <dbReference type="EMBL" id="MFC4394041.1"/>
    </source>
</evidence>
<organism evidence="3 4">
    <name type="scientific">Flavobacterium quisquiliarum</name>
    <dbReference type="NCBI Taxonomy" id="1834436"/>
    <lineage>
        <taxon>Bacteria</taxon>
        <taxon>Pseudomonadati</taxon>
        <taxon>Bacteroidota</taxon>
        <taxon>Flavobacteriia</taxon>
        <taxon>Flavobacteriales</taxon>
        <taxon>Flavobacteriaceae</taxon>
        <taxon>Flavobacterium</taxon>
    </lineage>
</organism>
<dbReference type="EMBL" id="JBHSCO010000008">
    <property type="protein sequence ID" value="MFC4394041.1"/>
    <property type="molecule type" value="Genomic_DNA"/>
</dbReference>
<name>A0ABV8WBJ0_9FLAO</name>
<evidence type="ECO:0000256" key="1">
    <source>
        <dbReference type="SAM" id="Coils"/>
    </source>
</evidence>
<evidence type="ECO:0000313" key="4">
    <source>
        <dbReference type="Proteomes" id="UP001595719"/>
    </source>
</evidence>
<proteinExistence type="predicted"/>
<gene>
    <name evidence="3" type="ORF">ACFOY0_23825</name>
</gene>
<reference evidence="4" key="1">
    <citation type="journal article" date="2019" name="Int. J. Syst. Evol. Microbiol.">
        <title>The Global Catalogue of Microorganisms (GCM) 10K type strain sequencing project: providing services to taxonomists for standard genome sequencing and annotation.</title>
        <authorList>
            <consortium name="The Broad Institute Genomics Platform"/>
            <consortium name="The Broad Institute Genome Sequencing Center for Infectious Disease"/>
            <person name="Wu L."/>
            <person name="Ma J."/>
        </authorList>
    </citation>
    <scope>NUCLEOTIDE SEQUENCE [LARGE SCALE GENOMIC DNA]</scope>
    <source>
        <strain evidence="4">CGMCC 1.15345</strain>
    </source>
</reference>
<dbReference type="Proteomes" id="UP001595719">
    <property type="component" value="Unassembled WGS sequence"/>
</dbReference>
<dbReference type="InterPro" id="IPR026866">
    <property type="entry name" value="CR006_AAA"/>
</dbReference>
<accession>A0ABV8WBJ0</accession>
<keyword evidence="1" id="KW-0175">Coiled coil</keyword>
<sequence>MAKNITFELSTVNLGPHESLNTKIHISTLEMGIYANNGTGKTFLSRAFRLLNKEELDNNDSNKLLTIGKNDGSFKFKITNSTEPSIIRELEFSIKRDKTPNISKDTTDYIFRVFNDDYIKENLEGLKYKPNGEIEGYILGKEKIDLTKEKDELKTNSNELKTKEEELKLKVAKAIKDLDDLSIRKNTGDYQNITFNNLFNREFNVVELESFNDLISKHNQLKALPDNLQDLRNVSYLKKTETLDNIISFLDEKFSRSSIADSFKTKIKNKQGFVETGISLLKEKTDECPFCEQNLEENALKLIDQYLEYLSETEAIQIKKANDLLLQLNVEKKENNEILKSFKNLEIEYLKNQKYIPSLASINLKELEDLTKLESSYKIIDDALEKKKEDISISLLDDSIKKAIKNLQLWIQDQNEKISKKQKVVETFTQLLTKFFGSKYSFDDKTFCIKFKNHLLESNASDVLSNGEKSIVAFCYFIAESHRSINKEEDYSKLFFIIDDPISSQDFHFVYATSQIIRTLDKLFNISRLRLIILTHNLEFMSIIIRNKVIDQKFILENNKLETLGNELIMPYEEHLRDIYEISQGTKNPSHTTPNSLRHVLETINRFIAPDIDLNTFCERIDNFTENEFLYSLMHDGSHGIIRLQKPYTDQMIKSACNVVSDYVLKDFSGQIKIITS</sequence>
<feature type="coiled-coil region" evidence="1">
    <location>
        <begin position="143"/>
        <end position="184"/>
    </location>
</feature>
<keyword evidence="4" id="KW-1185">Reference proteome</keyword>
<dbReference type="RefSeq" id="WP_219071514.1">
    <property type="nucleotide sequence ID" value="NZ_JBHSCO010000008.1"/>
</dbReference>
<comment type="caution">
    <text evidence="3">The sequence shown here is derived from an EMBL/GenBank/DDBJ whole genome shotgun (WGS) entry which is preliminary data.</text>
</comment>
<feature type="domain" description="Protein CR006 P-loop" evidence="2">
    <location>
        <begin position="317"/>
        <end position="642"/>
    </location>
</feature>
<protein>
    <submittedName>
        <fullName evidence="3">AAA family ATPase</fullName>
    </submittedName>
</protein>
<dbReference type="Pfam" id="PF13166">
    <property type="entry name" value="AAA_13"/>
    <property type="match status" value="1"/>
</dbReference>
<evidence type="ECO:0000259" key="2">
    <source>
        <dbReference type="Pfam" id="PF13166"/>
    </source>
</evidence>